<sequence length="62" mass="6840">MSPLLLIGLIGLISAILQLKYPEIIFKLKLLGIRSLEAVKIGGYVGIFISLLIIICDIFIVR</sequence>
<keyword evidence="1" id="KW-1133">Transmembrane helix</keyword>
<name>A0A162K268_9BACL</name>
<comment type="caution">
    <text evidence="2">The sequence shown here is derived from an EMBL/GenBank/DDBJ whole genome shotgun (WGS) entry which is preliminary data.</text>
</comment>
<keyword evidence="1" id="KW-0812">Transmembrane</keyword>
<keyword evidence="1" id="KW-0472">Membrane</keyword>
<evidence type="ECO:0000313" key="2">
    <source>
        <dbReference type="EMBL" id="OAB41916.1"/>
    </source>
</evidence>
<evidence type="ECO:0000256" key="1">
    <source>
        <dbReference type="SAM" id="Phobius"/>
    </source>
</evidence>
<accession>A0A162K268</accession>
<protein>
    <submittedName>
        <fullName evidence="2">Uncharacterized protein</fullName>
    </submittedName>
</protein>
<dbReference type="EMBL" id="LVJI01000043">
    <property type="protein sequence ID" value="OAB41916.1"/>
    <property type="molecule type" value="Genomic_DNA"/>
</dbReference>
<reference evidence="2 3" key="1">
    <citation type="submission" date="2016-03" db="EMBL/GenBank/DDBJ databases">
        <title>Draft genome sequence of Paenibacillus antarcticus CECT 5836.</title>
        <authorList>
            <person name="Shin S.-K."/>
            <person name="Yi H."/>
        </authorList>
    </citation>
    <scope>NUCLEOTIDE SEQUENCE [LARGE SCALE GENOMIC DNA]</scope>
    <source>
        <strain evidence="2 3">CECT 5836</strain>
    </source>
</reference>
<proteinExistence type="predicted"/>
<dbReference type="AlphaFoldDB" id="A0A162K268"/>
<keyword evidence="3" id="KW-1185">Reference proteome</keyword>
<feature type="transmembrane region" description="Helical" evidence="1">
    <location>
        <begin position="41"/>
        <end position="61"/>
    </location>
</feature>
<dbReference type="Proteomes" id="UP000077355">
    <property type="component" value="Unassembled WGS sequence"/>
</dbReference>
<evidence type="ECO:0000313" key="3">
    <source>
        <dbReference type="Proteomes" id="UP000077355"/>
    </source>
</evidence>
<organism evidence="2 3">
    <name type="scientific">Paenibacillus antarcticus</name>
    <dbReference type="NCBI Taxonomy" id="253703"/>
    <lineage>
        <taxon>Bacteria</taxon>
        <taxon>Bacillati</taxon>
        <taxon>Bacillota</taxon>
        <taxon>Bacilli</taxon>
        <taxon>Bacillales</taxon>
        <taxon>Paenibacillaceae</taxon>
        <taxon>Paenibacillus</taxon>
    </lineage>
</organism>
<gene>
    <name evidence="2" type="ORF">PBAT_20505</name>
</gene>